<dbReference type="EMBL" id="QOQW01000022">
    <property type="protein sequence ID" value="RCK78483.1"/>
    <property type="molecule type" value="Genomic_DNA"/>
</dbReference>
<comment type="function">
    <text evidence="7">The globular domain of the protein is located near the polypeptide exit tunnel on the outside of the subunit, while an extended beta-hairpin is found that lines the wall of the exit tunnel in the center of the 70S ribosome.</text>
</comment>
<dbReference type="PANTHER" id="PTHR13501:SF8">
    <property type="entry name" value="LARGE RIBOSOMAL SUBUNIT PROTEIN UL22M"/>
    <property type="match status" value="1"/>
</dbReference>
<dbReference type="HAMAP" id="MF_01331_B">
    <property type="entry name" value="Ribosomal_uL22_B"/>
    <property type="match status" value="1"/>
</dbReference>
<gene>
    <name evidence="7" type="primary">rplV</name>
    <name evidence="12" type="ORF">OZSIB_1403</name>
</gene>
<evidence type="ECO:0000256" key="11">
    <source>
        <dbReference type="SAM" id="MobiDB-lite"/>
    </source>
</evidence>
<accession>A0A367ZK25</accession>
<dbReference type="GO" id="GO:0006412">
    <property type="term" value="P:translation"/>
    <property type="evidence" value="ECO:0007669"/>
    <property type="project" value="UniProtKB-UniRule"/>
</dbReference>
<dbReference type="InterPro" id="IPR036394">
    <property type="entry name" value="Ribosomal_uL22_sf"/>
</dbReference>
<evidence type="ECO:0000256" key="1">
    <source>
        <dbReference type="ARBA" id="ARBA00009451"/>
    </source>
</evidence>
<evidence type="ECO:0000256" key="7">
    <source>
        <dbReference type="HAMAP-Rule" id="MF_01331"/>
    </source>
</evidence>
<evidence type="ECO:0000256" key="4">
    <source>
        <dbReference type="ARBA" id="ARBA00022980"/>
    </source>
</evidence>
<dbReference type="SUPFAM" id="SSF54843">
    <property type="entry name" value="Ribosomal protein L22"/>
    <property type="match status" value="1"/>
</dbReference>
<evidence type="ECO:0000256" key="6">
    <source>
        <dbReference type="ARBA" id="ARBA00035207"/>
    </source>
</evidence>
<reference evidence="12 13" key="1">
    <citation type="submission" date="2018-05" db="EMBL/GenBank/DDBJ databases">
        <title>A metagenomic window into the 2 km-deep terrestrial subsurface aquifer revealed taxonomically and functionally diverse microbial community comprising novel uncultured bacterial lineages.</title>
        <authorList>
            <person name="Kadnikov V.V."/>
            <person name="Mardanov A.V."/>
            <person name="Beletsky A.V."/>
            <person name="Banks D."/>
            <person name="Pimenov N.V."/>
            <person name="Frank Y.A."/>
            <person name="Karnachuk O.V."/>
            <person name="Ravin N.V."/>
        </authorList>
    </citation>
    <scope>NUCLEOTIDE SEQUENCE [LARGE SCALE GENOMIC DNA]</scope>
    <source>
        <strain evidence="12">BY5</strain>
    </source>
</reference>
<evidence type="ECO:0000256" key="9">
    <source>
        <dbReference type="RuleBase" id="RU004006"/>
    </source>
</evidence>
<dbReference type="GO" id="GO:0003735">
    <property type="term" value="F:structural constituent of ribosome"/>
    <property type="evidence" value="ECO:0007669"/>
    <property type="project" value="InterPro"/>
</dbReference>
<dbReference type="NCBIfam" id="TIGR01044">
    <property type="entry name" value="rplV_bact"/>
    <property type="match status" value="1"/>
</dbReference>
<evidence type="ECO:0000256" key="3">
    <source>
        <dbReference type="ARBA" id="ARBA00022884"/>
    </source>
</evidence>
<dbReference type="InterPro" id="IPR047867">
    <property type="entry name" value="Ribosomal_uL22_bac/org-type"/>
</dbReference>
<keyword evidence="2 7" id="KW-0699">rRNA-binding</keyword>
<evidence type="ECO:0000256" key="10">
    <source>
        <dbReference type="RuleBase" id="RU004008"/>
    </source>
</evidence>
<keyword evidence="5 7" id="KW-0687">Ribonucleoprotein</keyword>
<protein>
    <recommendedName>
        <fullName evidence="6 7">Large ribosomal subunit protein uL22</fullName>
    </recommendedName>
</protein>
<evidence type="ECO:0000256" key="2">
    <source>
        <dbReference type="ARBA" id="ARBA00022730"/>
    </source>
</evidence>
<dbReference type="PANTHER" id="PTHR13501">
    <property type="entry name" value="CHLOROPLAST 50S RIBOSOMAL PROTEIN L22-RELATED"/>
    <property type="match status" value="1"/>
</dbReference>
<comment type="function">
    <text evidence="7 10">This protein binds specifically to 23S rRNA; its binding is stimulated by other ribosomal proteins, e.g., L4, L17, and L20. It is important during the early stages of 50S assembly. It makes multiple contacts with different domains of the 23S rRNA in the assembled 50S subunit and ribosome.</text>
</comment>
<dbReference type="GO" id="GO:0019843">
    <property type="term" value="F:rRNA binding"/>
    <property type="evidence" value="ECO:0007669"/>
    <property type="project" value="UniProtKB-UniRule"/>
</dbReference>
<organism evidence="12 13">
    <name type="scientific">Candidatus Ozemobacter sibiricus</name>
    <dbReference type="NCBI Taxonomy" id="2268124"/>
    <lineage>
        <taxon>Bacteria</taxon>
        <taxon>Candidatus Ozemobacteria</taxon>
        <taxon>Candidatus Ozemobacterales</taxon>
        <taxon>Candidatus Ozemobacteraceae</taxon>
        <taxon>Candidatus Ozemobacter</taxon>
    </lineage>
</organism>
<name>A0A367ZK25_9BACT</name>
<keyword evidence="3 7" id="KW-0694">RNA-binding</keyword>
<evidence type="ECO:0000313" key="12">
    <source>
        <dbReference type="EMBL" id="RCK78483.1"/>
    </source>
</evidence>
<evidence type="ECO:0000256" key="8">
    <source>
        <dbReference type="RuleBase" id="RU004005"/>
    </source>
</evidence>
<evidence type="ECO:0000313" key="13">
    <source>
        <dbReference type="Proteomes" id="UP000252355"/>
    </source>
</evidence>
<comment type="caution">
    <text evidence="12">The sequence shown here is derived from an EMBL/GenBank/DDBJ whole genome shotgun (WGS) entry which is preliminary data.</text>
</comment>
<keyword evidence="4 7" id="KW-0689">Ribosomal protein</keyword>
<dbReference type="InterPro" id="IPR001063">
    <property type="entry name" value="Ribosomal_uL22"/>
</dbReference>
<dbReference type="Pfam" id="PF00237">
    <property type="entry name" value="Ribosomal_L22"/>
    <property type="match status" value="1"/>
</dbReference>
<comment type="similarity">
    <text evidence="1 7 8">Belongs to the universal ribosomal protein uL22 family.</text>
</comment>
<dbReference type="CDD" id="cd00336">
    <property type="entry name" value="Ribosomal_L22"/>
    <property type="match status" value="1"/>
</dbReference>
<feature type="compositionally biased region" description="Low complexity" evidence="11">
    <location>
        <begin position="200"/>
        <end position="220"/>
    </location>
</feature>
<dbReference type="InterPro" id="IPR005727">
    <property type="entry name" value="Ribosomal_uL22_bac/chlpt-type"/>
</dbReference>
<proteinExistence type="inferred from homology"/>
<feature type="region of interest" description="Disordered" evidence="11">
    <location>
        <begin position="192"/>
        <end position="230"/>
    </location>
</feature>
<dbReference type="Gene3D" id="3.90.470.10">
    <property type="entry name" value="Ribosomal protein L22/L17"/>
    <property type="match status" value="1"/>
</dbReference>
<dbReference type="GO" id="GO:0022625">
    <property type="term" value="C:cytosolic large ribosomal subunit"/>
    <property type="evidence" value="ECO:0007669"/>
    <property type="project" value="TreeGrafter"/>
</dbReference>
<evidence type="ECO:0000256" key="5">
    <source>
        <dbReference type="ARBA" id="ARBA00023274"/>
    </source>
</evidence>
<comment type="subunit">
    <text evidence="7 9">Part of the 50S ribosomal subunit.</text>
</comment>
<sequence>MLRLVGVTIPDDVDLFNGLRMIKGLDTKHNRTKIEHILTKARLYTRQVEKDGRVVKVYPKVGQLSWKEKRRLIDLVDIPRASISNVRMSPRKLRLVADEIRGKTADEALAILSYMPKAGAPVLLKLLKSALANASNNHDLKADDLIVAKVLIDGGPTMRRYMARARGRACRIRKRTSHALIVLREKFVMPKAKKTAGTDQAQTARSGAAAAGSTAPAPKAESASTPQGGK</sequence>
<dbReference type="AlphaFoldDB" id="A0A367ZK25"/>
<dbReference type="Proteomes" id="UP000252355">
    <property type="component" value="Unassembled WGS sequence"/>
</dbReference>